<dbReference type="InterPro" id="IPR050508">
    <property type="entry name" value="Methyltransf_Superfamily"/>
</dbReference>
<dbReference type="Gene3D" id="3.40.50.150">
    <property type="entry name" value="Vaccinia Virus protein VP39"/>
    <property type="match status" value="1"/>
</dbReference>
<keyword evidence="2" id="KW-0489">Methyltransferase</keyword>
<evidence type="ECO:0000313" key="2">
    <source>
        <dbReference type="EMBL" id="KTD16827.1"/>
    </source>
</evidence>
<gene>
    <name evidence="2" type="primary">ubiE_1</name>
    <name evidence="2" type="ORF">Ljor_1133</name>
</gene>
<dbReference type="Proteomes" id="UP000055035">
    <property type="component" value="Unassembled WGS sequence"/>
</dbReference>
<dbReference type="STRING" id="456.Ljor_1133"/>
<dbReference type="OrthoDB" id="9772751at2"/>
<comment type="caution">
    <text evidence="2">The sequence shown here is derived from an EMBL/GenBank/DDBJ whole genome shotgun (WGS) entry which is preliminary data.</text>
</comment>
<dbReference type="InterPro" id="IPR013216">
    <property type="entry name" value="Methyltransf_11"/>
</dbReference>
<dbReference type="EC" id="2.1.1.163" evidence="2"/>
<dbReference type="InterPro" id="IPR029063">
    <property type="entry name" value="SAM-dependent_MTases_sf"/>
</dbReference>
<proteinExistence type="predicted"/>
<sequence length="222" mass="24830">MSIESVKVFNQMAEDYDRWFDIHPAVFQSELDALKKVVPESGEGLDVGVGSGRFAAALGIKTGVEPSIALGNMARSRGIHVYEGVGEALPFQDQQFDFILLNTVLCYLDLPLTALLEAKRVLKPNGTLIIGMIDKNSMLGRHYEAIKQDNPFYCHAHFYSVNEVLELLHEINFKEENLYQTLFSPCEAILTPDAIKPGYGEGGYVALSARIEINRFSYFDFI</sequence>
<organism evidence="2 3">
    <name type="scientific">Legionella jordanis</name>
    <dbReference type="NCBI Taxonomy" id="456"/>
    <lineage>
        <taxon>Bacteria</taxon>
        <taxon>Pseudomonadati</taxon>
        <taxon>Pseudomonadota</taxon>
        <taxon>Gammaproteobacteria</taxon>
        <taxon>Legionellales</taxon>
        <taxon>Legionellaceae</taxon>
        <taxon>Legionella</taxon>
    </lineage>
</organism>
<name>A0A0W0V9K1_9GAMM</name>
<keyword evidence="2" id="KW-0808">Transferase</keyword>
<dbReference type="SUPFAM" id="SSF53335">
    <property type="entry name" value="S-adenosyl-L-methionine-dependent methyltransferases"/>
    <property type="match status" value="1"/>
</dbReference>
<evidence type="ECO:0000259" key="1">
    <source>
        <dbReference type="Pfam" id="PF08241"/>
    </source>
</evidence>
<dbReference type="Pfam" id="PF08241">
    <property type="entry name" value="Methyltransf_11"/>
    <property type="match status" value="1"/>
</dbReference>
<dbReference type="EMBL" id="LNYJ01000011">
    <property type="protein sequence ID" value="KTD16827.1"/>
    <property type="molecule type" value="Genomic_DNA"/>
</dbReference>
<dbReference type="PANTHER" id="PTHR42912">
    <property type="entry name" value="METHYLTRANSFERASE"/>
    <property type="match status" value="1"/>
</dbReference>
<feature type="domain" description="Methyltransferase type 11" evidence="1">
    <location>
        <begin position="45"/>
        <end position="130"/>
    </location>
</feature>
<dbReference type="CDD" id="cd02440">
    <property type="entry name" value="AdoMet_MTases"/>
    <property type="match status" value="1"/>
</dbReference>
<dbReference type="RefSeq" id="WP_058470653.1">
    <property type="nucleotide sequence ID" value="NZ_CAAAIC010000002.1"/>
</dbReference>
<dbReference type="PANTHER" id="PTHR42912:SF80">
    <property type="entry name" value="METHYLTRANSFERASE DOMAIN-CONTAINING PROTEIN"/>
    <property type="match status" value="1"/>
</dbReference>
<keyword evidence="3" id="KW-1185">Reference proteome</keyword>
<protein>
    <submittedName>
        <fullName evidence="2">Demethylmenaquinone methyltransferase</fullName>
        <ecNumber evidence="2">2.1.1.163</ecNumber>
    </submittedName>
</protein>
<accession>A0A0W0V9K1</accession>
<dbReference type="AlphaFoldDB" id="A0A0W0V9K1"/>
<reference evidence="2 3" key="1">
    <citation type="submission" date="2015-11" db="EMBL/GenBank/DDBJ databases">
        <title>Genomic analysis of 38 Legionella species identifies large and diverse effector repertoires.</title>
        <authorList>
            <person name="Burstein D."/>
            <person name="Amaro F."/>
            <person name="Zusman T."/>
            <person name="Lifshitz Z."/>
            <person name="Cohen O."/>
            <person name="Gilbert J.A."/>
            <person name="Pupko T."/>
            <person name="Shuman H.A."/>
            <person name="Segal G."/>
        </authorList>
    </citation>
    <scope>NUCLEOTIDE SEQUENCE [LARGE SCALE GENOMIC DNA]</scope>
    <source>
        <strain evidence="2 3">BL-540</strain>
    </source>
</reference>
<dbReference type="GO" id="GO:0043770">
    <property type="term" value="F:demethylmenaquinone methyltransferase activity"/>
    <property type="evidence" value="ECO:0007669"/>
    <property type="project" value="UniProtKB-EC"/>
</dbReference>
<dbReference type="PATRIC" id="fig|456.5.peg.1207"/>
<dbReference type="GO" id="GO:0008757">
    <property type="term" value="F:S-adenosylmethionine-dependent methyltransferase activity"/>
    <property type="evidence" value="ECO:0007669"/>
    <property type="project" value="InterPro"/>
</dbReference>
<evidence type="ECO:0000313" key="3">
    <source>
        <dbReference type="Proteomes" id="UP000055035"/>
    </source>
</evidence>
<dbReference type="GO" id="GO:0032259">
    <property type="term" value="P:methylation"/>
    <property type="evidence" value="ECO:0007669"/>
    <property type="project" value="UniProtKB-KW"/>
</dbReference>